<accession>A0A2Z3HXV7</accession>
<keyword evidence="3" id="KW-1185">Reference proteome</keyword>
<dbReference type="GO" id="GO:0006508">
    <property type="term" value="P:proteolysis"/>
    <property type="evidence" value="ECO:0007669"/>
    <property type="project" value="InterPro"/>
</dbReference>
<dbReference type="RefSeq" id="WP_110450226.1">
    <property type="nucleotide sequence ID" value="NZ_CP029479.1"/>
</dbReference>
<feature type="chain" id="PRO_5016366014" evidence="1">
    <location>
        <begin position="28"/>
        <end position="415"/>
    </location>
</feature>
<organism evidence="2 3">
    <name type="scientific">Phenylobacterium parvum</name>
    <dbReference type="NCBI Taxonomy" id="2201350"/>
    <lineage>
        <taxon>Bacteria</taxon>
        <taxon>Pseudomonadati</taxon>
        <taxon>Pseudomonadota</taxon>
        <taxon>Alphaproteobacteria</taxon>
        <taxon>Caulobacterales</taxon>
        <taxon>Caulobacteraceae</taxon>
        <taxon>Phenylobacterium</taxon>
    </lineage>
</organism>
<dbReference type="PANTHER" id="PTHR10443:SF12">
    <property type="entry name" value="DIPEPTIDASE"/>
    <property type="match status" value="1"/>
</dbReference>
<evidence type="ECO:0000313" key="2">
    <source>
        <dbReference type="EMBL" id="AWM77659.1"/>
    </source>
</evidence>
<dbReference type="KEGG" id="phb:HYN04_07730"/>
<dbReference type="GO" id="GO:0070573">
    <property type="term" value="F:metallodipeptidase activity"/>
    <property type="evidence" value="ECO:0007669"/>
    <property type="project" value="InterPro"/>
</dbReference>
<dbReference type="Gene3D" id="3.20.20.140">
    <property type="entry name" value="Metal-dependent hydrolases"/>
    <property type="match status" value="1"/>
</dbReference>
<proteinExistence type="predicted"/>
<protein>
    <submittedName>
        <fullName evidence="2">Peptidase M19</fullName>
    </submittedName>
</protein>
<feature type="signal peptide" evidence="1">
    <location>
        <begin position="1"/>
        <end position="27"/>
    </location>
</feature>
<evidence type="ECO:0000256" key="1">
    <source>
        <dbReference type="SAM" id="SignalP"/>
    </source>
</evidence>
<dbReference type="AlphaFoldDB" id="A0A2Z3HXV7"/>
<dbReference type="EMBL" id="CP029479">
    <property type="protein sequence ID" value="AWM77659.1"/>
    <property type="molecule type" value="Genomic_DNA"/>
</dbReference>
<name>A0A2Z3HXV7_9CAUL</name>
<dbReference type="CDD" id="cd01301">
    <property type="entry name" value="rDP_like"/>
    <property type="match status" value="1"/>
</dbReference>
<dbReference type="InterPro" id="IPR032466">
    <property type="entry name" value="Metal_Hydrolase"/>
</dbReference>
<evidence type="ECO:0000313" key="3">
    <source>
        <dbReference type="Proteomes" id="UP000247763"/>
    </source>
</evidence>
<sequence>MPHRLPLLSKAVLTASLIVALPVIAQAASLNPRKAHEAAVVLDTHFDTPANLSRPGWSILDRHDVKLDDSQVDLPRMIEGGVDGGFFVVFTPQGPRGTAGNAGARDHALYRAMEIREMVSRHNREFELALAADDAEKILARKKRFVFMSMENGSPVAGDLSLMKTFHDLGVRMIGPVHFRNSDLADSATDTAEWGGLSPAGRTFVAEANRLGMVIDASHASDLALDQMIALSEAPIILSHSGCKDVYNHPRNVDDTRLKALAAKGGVIQINAFSAYMVPTPRIPEREAALAELAKSLGVSGREMTPAQRRAFVEGRKPIDARWPLPRANMDDFMKHMLHALAVAGPDHVGVSGDFDGGGGIEGLEDVTGYPEITRRLIAAGYGQADINKIWGGNALRVLKEAEAVRDRLKTGKAD</sequence>
<reference evidence="3" key="1">
    <citation type="submission" date="2018-05" db="EMBL/GenBank/DDBJ databases">
        <title>Genome sequencing of Phenylobacterium sp. HYN0004.</title>
        <authorList>
            <person name="Yi H."/>
            <person name="Baek C."/>
        </authorList>
    </citation>
    <scope>NUCLEOTIDE SEQUENCE [LARGE SCALE GENOMIC DNA]</scope>
    <source>
        <strain evidence="3">HYN0004</strain>
    </source>
</reference>
<dbReference type="Proteomes" id="UP000247763">
    <property type="component" value="Chromosome"/>
</dbReference>
<dbReference type="SUPFAM" id="SSF51556">
    <property type="entry name" value="Metallo-dependent hydrolases"/>
    <property type="match status" value="1"/>
</dbReference>
<keyword evidence="1" id="KW-0732">Signal</keyword>
<dbReference type="PROSITE" id="PS51365">
    <property type="entry name" value="RENAL_DIPEPTIDASE_2"/>
    <property type="match status" value="1"/>
</dbReference>
<dbReference type="PANTHER" id="PTHR10443">
    <property type="entry name" value="MICROSOMAL DIPEPTIDASE"/>
    <property type="match status" value="1"/>
</dbReference>
<dbReference type="Pfam" id="PF01244">
    <property type="entry name" value="Peptidase_M19"/>
    <property type="match status" value="1"/>
</dbReference>
<dbReference type="InterPro" id="IPR008257">
    <property type="entry name" value="Pept_M19"/>
</dbReference>
<dbReference type="OrthoDB" id="9804920at2"/>
<gene>
    <name evidence="2" type="ORF">HYN04_07730</name>
</gene>
<dbReference type="Gene3D" id="1.10.287.650">
    <property type="entry name" value="L27 domain"/>
    <property type="match status" value="1"/>
</dbReference>